<dbReference type="STRING" id="112901.SAMN04488500_12132"/>
<evidence type="ECO:0000313" key="3">
    <source>
        <dbReference type="Proteomes" id="UP000192738"/>
    </source>
</evidence>
<dbReference type="Gene3D" id="3.30.565.10">
    <property type="entry name" value="Histidine kinase-like ATPase, C-terminal domain"/>
    <property type="match status" value="1"/>
</dbReference>
<dbReference type="InterPro" id="IPR036890">
    <property type="entry name" value="HATPase_C_sf"/>
</dbReference>
<dbReference type="GO" id="GO:0016301">
    <property type="term" value="F:kinase activity"/>
    <property type="evidence" value="ECO:0007669"/>
    <property type="project" value="UniProtKB-KW"/>
</dbReference>
<gene>
    <name evidence="2" type="ORF">SAMN04488500_12132</name>
</gene>
<dbReference type="RefSeq" id="WP_084577599.1">
    <property type="nucleotide sequence ID" value="NZ_CP155572.1"/>
</dbReference>
<dbReference type="OrthoDB" id="9792240at2"/>
<dbReference type="AlphaFoldDB" id="A0A1W2E776"/>
<sequence length="141" mass="16241">MSHESIILKNDLSEIETMVLAIEAFGQVHALPLRIVFDMNLVLEEIITNIMSYGYKDKLEHCIRVDIFWENNLLRLIVTDDGEPFNPLEMAVPNLDIPLEERAVGGLGIYFVKQKMDEVVYKWEQGHNVLIMSKGYAKEMT</sequence>
<evidence type="ECO:0000313" key="2">
    <source>
        <dbReference type="EMBL" id="SMD05282.1"/>
    </source>
</evidence>
<feature type="domain" description="Histidine kinase/HSP90-like ATPase" evidence="1">
    <location>
        <begin position="10"/>
        <end position="134"/>
    </location>
</feature>
<keyword evidence="2" id="KW-0808">Transferase</keyword>
<reference evidence="2 3" key="1">
    <citation type="submission" date="2017-04" db="EMBL/GenBank/DDBJ databases">
        <authorList>
            <person name="Afonso C.L."/>
            <person name="Miller P.J."/>
            <person name="Scott M.A."/>
            <person name="Spackman E."/>
            <person name="Goraichik I."/>
            <person name="Dimitrov K.M."/>
            <person name="Suarez D.L."/>
            <person name="Swayne D.E."/>
        </authorList>
    </citation>
    <scope>NUCLEOTIDE SEQUENCE [LARGE SCALE GENOMIC DNA]</scope>
    <source>
        <strain evidence="2 3">DSM 5090</strain>
    </source>
</reference>
<proteinExistence type="predicted"/>
<name>A0A1W2E776_9FIRM</name>
<keyword evidence="3" id="KW-1185">Reference proteome</keyword>
<dbReference type="Proteomes" id="UP000192738">
    <property type="component" value="Unassembled WGS sequence"/>
</dbReference>
<evidence type="ECO:0000259" key="1">
    <source>
        <dbReference type="Pfam" id="PF13581"/>
    </source>
</evidence>
<dbReference type="InterPro" id="IPR003594">
    <property type="entry name" value="HATPase_dom"/>
</dbReference>
<accession>A0A1W2E776</accession>
<dbReference type="SUPFAM" id="SSF55874">
    <property type="entry name" value="ATPase domain of HSP90 chaperone/DNA topoisomerase II/histidine kinase"/>
    <property type="match status" value="1"/>
</dbReference>
<dbReference type="CDD" id="cd16936">
    <property type="entry name" value="HATPase_RsbW-like"/>
    <property type="match status" value="1"/>
</dbReference>
<keyword evidence="2" id="KW-0418">Kinase</keyword>
<dbReference type="EMBL" id="FWXI01000021">
    <property type="protein sequence ID" value="SMD05282.1"/>
    <property type="molecule type" value="Genomic_DNA"/>
</dbReference>
<organism evidence="2 3">
    <name type="scientific">Sporomusa malonica</name>
    <dbReference type="NCBI Taxonomy" id="112901"/>
    <lineage>
        <taxon>Bacteria</taxon>
        <taxon>Bacillati</taxon>
        <taxon>Bacillota</taxon>
        <taxon>Negativicutes</taxon>
        <taxon>Selenomonadales</taxon>
        <taxon>Sporomusaceae</taxon>
        <taxon>Sporomusa</taxon>
    </lineage>
</organism>
<protein>
    <submittedName>
        <fullName evidence="2">Serine/threonine-protein kinase RsbW</fullName>
    </submittedName>
</protein>
<dbReference type="Pfam" id="PF13581">
    <property type="entry name" value="HATPase_c_2"/>
    <property type="match status" value="1"/>
</dbReference>